<evidence type="ECO:0000313" key="2">
    <source>
        <dbReference type="Proteomes" id="UP000774326"/>
    </source>
</evidence>
<dbReference type="OrthoDB" id="2411602at2759"/>
<dbReference type="AlphaFoldDB" id="A0A9P8Q8U8"/>
<reference evidence="1" key="1">
    <citation type="journal article" date="2021" name="Open Biol.">
        <title>Shared evolutionary footprints suggest mitochondrial oxidative damage underlies multiple complex I losses in fungi.</title>
        <authorList>
            <person name="Schikora-Tamarit M.A."/>
            <person name="Marcet-Houben M."/>
            <person name="Nosek J."/>
            <person name="Gabaldon T."/>
        </authorList>
    </citation>
    <scope>NUCLEOTIDE SEQUENCE</scope>
    <source>
        <strain evidence="1">CBS2887</strain>
    </source>
</reference>
<keyword evidence="2" id="KW-1185">Reference proteome</keyword>
<dbReference type="EMBL" id="JAEUBG010002193">
    <property type="protein sequence ID" value="KAH3685029.1"/>
    <property type="molecule type" value="Genomic_DNA"/>
</dbReference>
<dbReference type="Proteomes" id="UP000774326">
    <property type="component" value="Unassembled WGS sequence"/>
</dbReference>
<accession>A0A9P8Q8U8</accession>
<reference evidence="1" key="2">
    <citation type="submission" date="2021-01" db="EMBL/GenBank/DDBJ databases">
        <authorList>
            <person name="Schikora-Tamarit M.A."/>
        </authorList>
    </citation>
    <scope>NUCLEOTIDE SEQUENCE</scope>
    <source>
        <strain evidence="1">CBS2887</strain>
    </source>
</reference>
<feature type="non-terminal residue" evidence="1">
    <location>
        <position position="1"/>
    </location>
</feature>
<proteinExistence type="predicted"/>
<organism evidence="1 2">
    <name type="scientific">Wickerhamomyces pijperi</name>
    <name type="common">Yeast</name>
    <name type="synonym">Pichia pijperi</name>
    <dbReference type="NCBI Taxonomy" id="599730"/>
    <lineage>
        <taxon>Eukaryota</taxon>
        <taxon>Fungi</taxon>
        <taxon>Dikarya</taxon>
        <taxon>Ascomycota</taxon>
        <taxon>Saccharomycotina</taxon>
        <taxon>Saccharomycetes</taxon>
        <taxon>Phaffomycetales</taxon>
        <taxon>Wickerhamomycetaceae</taxon>
        <taxon>Wickerhamomyces</taxon>
    </lineage>
</organism>
<gene>
    <name evidence="1" type="ORF">WICPIJ_003997</name>
</gene>
<protein>
    <submittedName>
        <fullName evidence="1">Uncharacterized protein</fullName>
    </submittedName>
</protein>
<comment type="caution">
    <text evidence="1">The sequence shown here is derived from an EMBL/GenBank/DDBJ whole genome shotgun (WGS) entry which is preliminary data.</text>
</comment>
<evidence type="ECO:0000313" key="1">
    <source>
        <dbReference type="EMBL" id="KAH3685029.1"/>
    </source>
</evidence>
<sequence length="79" mass="8897">EDYIYNMKDRTFAKELMAKLLEQEEQLLPAGDAVFGEPEKWVQDSLGLEIVYVGDFSDVLARVWSGDVAVSGAVREARM</sequence>
<name>A0A9P8Q8U8_WICPI</name>